<organism evidence="5 6">
    <name type="scientific">Cimex lectularius</name>
    <name type="common">Bed bug</name>
    <name type="synonym">Acanthia lectularia</name>
    <dbReference type="NCBI Taxonomy" id="79782"/>
    <lineage>
        <taxon>Eukaryota</taxon>
        <taxon>Metazoa</taxon>
        <taxon>Ecdysozoa</taxon>
        <taxon>Arthropoda</taxon>
        <taxon>Hexapoda</taxon>
        <taxon>Insecta</taxon>
        <taxon>Pterygota</taxon>
        <taxon>Neoptera</taxon>
        <taxon>Paraneoptera</taxon>
        <taxon>Hemiptera</taxon>
        <taxon>Heteroptera</taxon>
        <taxon>Panheteroptera</taxon>
        <taxon>Cimicomorpha</taxon>
        <taxon>Cimicidae</taxon>
        <taxon>Cimex</taxon>
    </lineage>
</organism>
<keyword evidence="1" id="KW-0539">Nucleus</keyword>
<protein>
    <recommendedName>
        <fullName evidence="7">Transcription factor Adf-1</fullName>
    </recommendedName>
</protein>
<dbReference type="PANTHER" id="PTHR12243">
    <property type="entry name" value="MADF DOMAIN TRANSCRIPTION FACTOR"/>
    <property type="match status" value="1"/>
</dbReference>
<dbReference type="OrthoDB" id="6147983at2759"/>
<evidence type="ECO:0000256" key="2">
    <source>
        <dbReference type="SAM" id="MobiDB-lite"/>
    </source>
</evidence>
<accession>A0A8I6TJS5</accession>
<dbReference type="GO" id="GO:0005667">
    <property type="term" value="C:transcription regulator complex"/>
    <property type="evidence" value="ECO:0007669"/>
    <property type="project" value="TreeGrafter"/>
</dbReference>
<evidence type="ECO:0000313" key="6">
    <source>
        <dbReference type="Proteomes" id="UP000494040"/>
    </source>
</evidence>
<evidence type="ECO:0008006" key="7">
    <source>
        <dbReference type="Google" id="ProtNLM"/>
    </source>
</evidence>
<dbReference type="OMA" id="ICAVKSE"/>
<dbReference type="GO" id="GO:0005634">
    <property type="term" value="C:nucleus"/>
    <property type="evidence" value="ECO:0007669"/>
    <property type="project" value="UniProtKB-SubCell"/>
</dbReference>
<dbReference type="RefSeq" id="XP_024082527.1">
    <property type="nucleotide sequence ID" value="XM_024226759.1"/>
</dbReference>
<dbReference type="SMART" id="SM00595">
    <property type="entry name" value="MADF"/>
    <property type="match status" value="1"/>
</dbReference>
<feature type="domain" description="MADF" evidence="3">
    <location>
        <begin position="10"/>
        <end position="96"/>
    </location>
</feature>
<dbReference type="GeneID" id="112126866"/>
<dbReference type="InterPro" id="IPR039353">
    <property type="entry name" value="TF_Adf1"/>
</dbReference>
<feature type="compositionally biased region" description="Acidic residues" evidence="2">
    <location>
        <begin position="120"/>
        <end position="132"/>
    </location>
</feature>
<evidence type="ECO:0000256" key="1">
    <source>
        <dbReference type="PROSITE-ProRule" id="PRU00371"/>
    </source>
</evidence>
<reference evidence="5" key="1">
    <citation type="submission" date="2022-01" db="UniProtKB">
        <authorList>
            <consortium name="EnsemblMetazoa"/>
        </authorList>
    </citation>
    <scope>IDENTIFICATION</scope>
</reference>
<dbReference type="GO" id="GO:0003677">
    <property type="term" value="F:DNA binding"/>
    <property type="evidence" value="ECO:0007669"/>
    <property type="project" value="InterPro"/>
</dbReference>
<feature type="domain" description="BESS" evidence="4">
    <location>
        <begin position="170"/>
        <end position="208"/>
    </location>
</feature>
<evidence type="ECO:0000259" key="4">
    <source>
        <dbReference type="PROSITE" id="PS51031"/>
    </source>
</evidence>
<name>A0A8I6TJS5_CIMLE</name>
<dbReference type="AlphaFoldDB" id="A0A8I6TJS5"/>
<proteinExistence type="predicted"/>
<dbReference type="InterPro" id="IPR004210">
    <property type="entry name" value="BESS_motif"/>
</dbReference>
<feature type="region of interest" description="Disordered" evidence="2">
    <location>
        <begin position="120"/>
        <end position="173"/>
    </location>
</feature>
<dbReference type="PANTHER" id="PTHR12243:SF60">
    <property type="entry name" value="SI:CH211-15D5.12-RELATED"/>
    <property type="match status" value="1"/>
</dbReference>
<dbReference type="Proteomes" id="UP000494040">
    <property type="component" value="Unassembled WGS sequence"/>
</dbReference>
<dbReference type="EnsemblMetazoa" id="XM_024226759.1">
    <property type="protein sequence ID" value="XP_024082527.1"/>
    <property type="gene ID" value="LOC112126866"/>
</dbReference>
<dbReference type="KEGG" id="clec:112126866"/>
<dbReference type="Pfam" id="PF02944">
    <property type="entry name" value="BESS"/>
    <property type="match status" value="1"/>
</dbReference>
<dbReference type="PROSITE" id="PS51029">
    <property type="entry name" value="MADF"/>
    <property type="match status" value="1"/>
</dbReference>
<comment type="subcellular location">
    <subcellularLocation>
        <location evidence="1">Nucleus</location>
    </subcellularLocation>
</comment>
<evidence type="ECO:0000259" key="3">
    <source>
        <dbReference type="PROSITE" id="PS51029"/>
    </source>
</evidence>
<dbReference type="InterPro" id="IPR006578">
    <property type="entry name" value="MADF-dom"/>
</dbReference>
<keyword evidence="6" id="KW-1185">Reference proteome</keyword>
<evidence type="ECO:0000313" key="5">
    <source>
        <dbReference type="EnsemblMetazoa" id="XP_024082527.1"/>
    </source>
</evidence>
<dbReference type="GO" id="GO:0006357">
    <property type="term" value="P:regulation of transcription by RNA polymerase II"/>
    <property type="evidence" value="ECO:0007669"/>
    <property type="project" value="TreeGrafter"/>
</dbReference>
<dbReference type="Pfam" id="PF10545">
    <property type="entry name" value="MADF_DNA_bdg"/>
    <property type="match status" value="1"/>
</dbReference>
<dbReference type="PROSITE" id="PS51031">
    <property type="entry name" value="BESS"/>
    <property type="match status" value="1"/>
</dbReference>
<sequence>MKEDLEYNVRFVKSVERQRCIYDFTLADYSNKEKQEEAWMNISKEMGSPVGDCKERWRNLRGGLTRHLKLESKKNIRRRKPYYLTEYMQFIVPFTKTRSRAVLPLIQNNLDPDDVFVSDKVEEEEEEEDEGLELMQPPAIVPAGKRSGSPDGESSESFFKFKRPREDSDSDPDMNFFISLLPDVRCMDSSQKRQMKMGVLKLIDDILT</sequence>